<dbReference type="Pfam" id="PF02362">
    <property type="entry name" value="B3"/>
    <property type="match status" value="1"/>
</dbReference>
<keyword evidence="6 8" id="KW-0539">Nucleus</keyword>
<feature type="compositionally biased region" description="Basic and acidic residues" evidence="9">
    <location>
        <begin position="18"/>
        <end position="34"/>
    </location>
</feature>
<dbReference type="Gene3D" id="2.30.30.1040">
    <property type="match status" value="1"/>
</dbReference>
<feature type="domain" description="TF-B3" evidence="10">
    <location>
        <begin position="150"/>
        <end position="252"/>
    </location>
</feature>
<dbReference type="Proteomes" id="UP001159364">
    <property type="component" value="Linkage Group LG12"/>
</dbReference>
<comment type="function">
    <text evidence="8">Auxin response factors (ARFs) are transcriptional factors that bind specifically to the DNA sequence 5'-TGTCTC-3' found in the auxin-responsive promoter elements (AuxREs).</text>
</comment>
<reference evidence="11 12" key="1">
    <citation type="submission" date="2021-09" db="EMBL/GenBank/DDBJ databases">
        <title>Genomic insights and catalytic innovation underlie evolution of tropane alkaloids biosynthesis.</title>
        <authorList>
            <person name="Wang Y.-J."/>
            <person name="Tian T."/>
            <person name="Huang J.-P."/>
            <person name="Huang S.-X."/>
        </authorList>
    </citation>
    <scope>NUCLEOTIDE SEQUENCE [LARGE SCALE GENOMIC DNA]</scope>
    <source>
        <strain evidence="11">KIB-2018</strain>
        <tissue evidence="11">Leaf</tissue>
    </source>
</reference>
<evidence type="ECO:0000256" key="4">
    <source>
        <dbReference type="ARBA" id="ARBA00023125"/>
    </source>
</evidence>
<dbReference type="AlphaFoldDB" id="A0AAV8S8R7"/>
<keyword evidence="7 8" id="KW-0927">Auxin signaling pathway</keyword>
<dbReference type="Gene3D" id="2.40.330.10">
    <property type="entry name" value="DNA-binding pseudobarrel domain"/>
    <property type="match status" value="1"/>
</dbReference>
<comment type="subunit">
    <text evidence="8">Homodimers and heterodimers.</text>
</comment>
<protein>
    <recommendedName>
        <fullName evidence="8">Auxin response factor</fullName>
    </recommendedName>
</protein>
<evidence type="ECO:0000313" key="12">
    <source>
        <dbReference type="Proteomes" id="UP001159364"/>
    </source>
</evidence>
<keyword evidence="5 8" id="KW-0804">Transcription</keyword>
<gene>
    <name evidence="11" type="ORF">K2173_003070</name>
</gene>
<dbReference type="InterPro" id="IPR015300">
    <property type="entry name" value="DNA-bd_pseudobarrel_sf"/>
</dbReference>
<dbReference type="CDD" id="cd10017">
    <property type="entry name" value="B3_DNA"/>
    <property type="match status" value="1"/>
</dbReference>
<evidence type="ECO:0000256" key="3">
    <source>
        <dbReference type="ARBA" id="ARBA00023015"/>
    </source>
</evidence>
<feature type="region of interest" description="Disordered" evidence="9">
    <location>
        <begin position="1"/>
        <end position="39"/>
    </location>
</feature>
<feature type="region of interest" description="Disordered" evidence="9">
    <location>
        <begin position="604"/>
        <end position="635"/>
    </location>
</feature>
<organism evidence="11 12">
    <name type="scientific">Erythroxylum novogranatense</name>
    <dbReference type="NCBI Taxonomy" id="1862640"/>
    <lineage>
        <taxon>Eukaryota</taxon>
        <taxon>Viridiplantae</taxon>
        <taxon>Streptophyta</taxon>
        <taxon>Embryophyta</taxon>
        <taxon>Tracheophyta</taxon>
        <taxon>Spermatophyta</taxon>
        <taxon>Magnoliopsida</taxon>
        <taxon>eudicotyledons</taxon>
        <taxon>Gunneridae</taxon>
        <taxon>Pentapetalae</taxon>
        <taxon>rosids</taxon>
        <taxon>fabids</taxon>
        <taxon>Malpighiales</taxon>
        <taxon>Erythroxylaceae</taxon>
        <taxon>Erythroxylum</taxon>
    </lineage>
</organism>
<dbReference type="FunFam" id="2.40.330.10:FF:000001">
    <property type="entry name" value="Auxin response factor"/>
    <property type="match status" value="1"/>
</dbReference>
<dbReference type="InterPro" id="IPR044835">
    <property type="entry name" value="ARF_plant"/>
</dbReference>
<comment type="similarity">
    <text evidence="2 8">Belongs to the ARF family.</text>
</comment>
<dbReference type="Pfam" id="PF06507">
    <property type="entry name" value="ARF_AD"/>
    <property type="match status" value="1"/>
</dbReference>
<dbReference type="SUPFAM" id="SSF101936">
    <property type="entry name" value="DNA-binding pseudobarrel domain"/>
    <property type="match status" value="1"/>
</dbReference>
<keyword evidence="12" id="KW-1185">Reference proteome</keyword>
<evidence type="ECO:0000256" key="8">
    <source>
        <dbReference type="RuleBase" id="RU004561"/>
    </source>
</evidence>
<proteinExistence type="inferred from homology"/>
<accession>A0AAV8S8R7</accession>
<evidence type="ECO:0000256" key="7">
    <source>
        <dbReference type="ARBA" id="ARBA00023294"/>
    </source>
</evidence>
<keyword evidence="3 8" id="KW-0805">Transcription regulation</keyword>
<dbReference type="GO" id="GO:0006355">
    <property type="term" value="P:regulation of DNA-templated transcription"/>
    <property type="evidence" value="ECO:0007669"/>
    <property type="project" value="InterPro"/>
</dbReference>
<dbReference type="PROSITE" id="PS50863">
    <property type="entry name" value="B3"/>
    <property type="match status" value="1"/>
</dbReference>
<evidence type="ECO:0000256" key="5">
    <source>
        <dbReference type="ARBA" id="ARBA00023163"/>
    </source>
</evidence>
<dbReference type="InterPro" id="IPR003340">
    <property type="entry name" value="B3_DNA-bd"/>
</dbReference>
<dbReference type="FunFam" id="2.30.30.1040:FF:000001">
    <property type="entry name" value="Auxin response factor"/>
    <property type="match status" value="1"/>
</dbReference>
<keyword evidence="4 8" id="KW-0238">DNA-binding</keyword>
<dbReference type="GO" id="GO:0003677">
    <property type="term" value="F:DNA binding"/>
    <property type="evidence" value="ECO:0007669"/>
    <property type="project" value="UniProtKB-KW"/>
</dbReference>
<dbReference type="EMBL" id="JAIWQS010000012">
    <property type="protein sequence ID" value="KAJ8748433.1"/>
    <property type="molecule type" value="Genomic_DNA"/>
</dbReference>
<dbReference type="PANTHER" id="PTHR31384">
    <property type="entry name" value="AUXIN RESPONSE FACTOR 4-RELATED"/>
    <property type="match status" value="1"/>
</dbReference>
<dbReference type="SMART" id="SM01019">
    <property type="entry name" value="B3"/>
    <property type="match status" value="1"/>
</dbReference>
<evidence type="ECO:0000256" key="9">
    <source>
        <dbReference type="SAM" id="MobiDB-lite"/>
    </source>
</evidence>
<evidence type="ECO:0000256" key="6">
    <source>
        <dbReference type="ARBA" id="ARBA00023242"/>
    </source>
</evidence>
<dbReference type="PANTHER" id="PTHR31384:SF25">
    <property type="entry name" value="AUXIN RESPONSE FACTOR"/>
    <property type="match status" value="1"/>
</dbReference>
<evidence type="ECO:0000256" key="1">
    <source>
        <dbReference type="ARBA" id="ARBA00004123"/>
    </source>
</evidence>
<dbReference type="GO" id="GO:0005634">
    <property type="term" value="C:nucleus"/>
    <property type="evidence" value="ECO:0007669"/>
    <property type="project" value="UniProtKB-SubCell"/>
</dbReference>
<sequence>MGKNGVLGKKVEGSTSRVGDKTRELVNNRSEPPDNRGGNLDDLYVELWRACAGSQVYIPGAGELVFYFPQGHMEQIEAYTDQDGTMKMPAYDLPSKILCKVIHVQLKADAGTDEVFAQITLLPVAKPKGPRSEDDGTSQSLPQIACTQSFCKKLTPSDTSTHGGFSFPRRHAEECLPPLDMTRLPPLQDLIAKDLHGCEWHFRHIFRGQPKRHLLTSGWSTFVSSKKLVAGDAFILLRGKNGELRVGIRRAMKLHSNVASNVISGPSIQHGILASAYYALSTETTFTVFYHPWTNPAGFIIPYDRYMKSEEIDFSIGTRFRLQFENDECVQERFEGTIVDTQDIDPIRWPNSDWRSLKVKWDIKSNGFVCPKRVFPWDIEPIESIRKNTSLLQPSKRRRTLNLSLPEFRNMFKDGPLARPVDDAPQSHSEVLQGQEDSDRGVSELGELKSPTMSCLNSSPNVDIPCISLGPKHQPHIPMNGPFYLCPGCTESFPDGKIARLDIPTSWCPTHSSYGIHENNARNRNLPIQNINSRTSGSQDCRVLELKDANEVPLAPTNGGSRYMLFGVHLEYNPPELPSAQVAAARQLESLCYVPPMFQSSVSEPSNNISDMNSHNQAKECCSSSNQSSTKKVPT</sequence>
<name>A0AAV8S8R7_9ROSI</name>
<dbReference type="InterPro" id="IPR010525">
    <property type="entry name" value="ARF_dom"/>
</dbReference>
<feature type="region of interest" description="Disordered" evidence="9">
    <location>
        <begin position="417"/>
        <end position="445"/>
    </location>
</feature>
<comment type="subcellular location">
    <subcellularLocation>
        <location evidence="1 8">Nucleus</location>
    </subcellularLocation>
</comment>
<dbReference type="GO" id="GO:0009734">
    <property type="term" value="P:auxin-activated signaling pathway"/>
    <property type="evidence" value="ECO:0007669"/>
    <property type="project" value="UniProtKB-KW"/>
</dbReference>
<evidence type="ECO:0000259" key="10">
    <source>
        <dbReference type="PROSITE" id="PS50863"/>
    </source>
</evidence>
<evidence type="ECO:0000313" key="11">
    <source>
        <dbReference type="EMBL" id="KAJ8748433.1"/>
    </source>
</evidence>
<comment type="caution">
    <text evidence="11">The sequence shown here is derived from an EMBL/GenBank/DDBJ whole genome shotgun (WGS) entry which is preliminary data.</text>
</comment>
<evidence type="ECO:0000256" key="2">
    <source>
        <dbReference type="ARBA" id="ARBA00007853"/>
    </source>
</evidence>